<organism evidence="2 3">
    <name type="scientific">Geomonas diazotrophica</name>
    <dbReference type="NCBI Taxonomy" id="2843197"/>
    <lineage>
        <taxon>Bacteria</taxon>
        <taxon>Pseudomonadati</taxon>
        <taxon>Thermodesulfobacteriota</taxon>
        <taxon>Desulfuromonadia</taxon>
        <taxon>Geobacterales</taxon>
        <taxon>Geobacteraceae</taxon>
        <taxon>Geomonas</taxon>
    </lineage>
</organism>
<evidence type="ECO:0000256" key="1">
    <source>
        <dbReference type="SAM" id="Phobius"/>
    </source>
</evidence>
<keyword evidence="1" id="KW-0812">Transmembrane</keyword>
<protein>
    <submittedName>
        <fullName evidence="2">Uncharacterized protein</fullName>
    </submittedName>
</protein>
<sequence length="76" mass="8648">MDNDNTFTVLIVIILLVVVIGGLSFAQKNNKDNQDMRDRALYQQYIKDKTVPYQAPLYYEAGAAVYNDGHGNLPRR</sequence>
<keyword evidence="3" id="KW-1185">Reference proteome</keyword>
<evidence type="ECO:0000313" key="2">
    <source>
        <dbReference type="EMBL" id="QWV98644.1"/>
    </source>
</evidence>
<dbReference type="Proteomes" id="UP000683493">
    <property type="component" value="Chromosome"/>
</dbReference>
<proteinExistence type="predicted"/>
<dbReference type="EMBL" id="CP076724">
    <property type="protein sequence ID" value="QWV98644.1"/>
    <property type="molecule type" value="Genomic_DNA"/>
</dbReference>
<gene>
    <name evidence="2" type="ORF">KP005_04980</name>
</gene>
<reference evidence="2 3" key="1">
    <citation type="submission" date="2021-06" db="EMBL/GenBank/DDBJ databases">
        <title>Gemonas diversity in paddy soil.</title>
        <authorList>
            <person name="Liu G."/>
        </authorList>
    </citation>
    <scope>NUCLEOTIDE SEQUENCE [LARGE SCALE GENOMIC DNA]</scope>
    <source>
        <strain evidence="2 3">RG29</strain>
    </source>
</reference>
<name>A0ABX8JJT9_9BACT</name>
<keyword evidence="1" id="KW-1133">Transmembrane helix</keyword>
<accession>A0ABX8JJT9</accession>
<keyword evidence="1" id="KW-0472">Membrane</keyword>
<feature type="transmembrane region" description="Helical" evidence="1">
    <location>
        <begin position="6"/>
        <end position="26"/>
    </location>
</feature>
<evidence type="ECO:0000313" key="3">
    <source>
        <dbReference type="Proteomes" id="UP000683493"/>
    </source>
</evidence>